<feature type="compositionally biased region" description="Low complexity" evidence="1">
    <location>
        <begin position="18"/>
        <end position="27"/>
    </location>
</feature>
<dbReference type="AlphaFoldDB" id="A0A699XF83"/>
<evidence type="ECO:0000313" key="2">
    <source>
        <dbReference type="EMBL" id="GFD56648.1"/>
    </source>
</evidence>
<dbReference type="EMBL" id="BKCJ011831891">
    <property type="protein sequence ID" value="GFD56648.1"/>
    <property type="molecule type" value="Genomic_DNA"/>
</dbReference>
<evidence type="ECO:0000256" key="1">
    <source>
        <dbReference type="SAM" id="MobiDB-lite"/>
    </source>
</evidence>
<accession>A0A699XF83</accession>
<name>A0A699XF83_TANCI</name>
<comment type="caution">
    <text evidence="2">The sequence shown here is derived from an EMBL/GenBank/DDBJ whole genome shotgun (WGS) entry which is preliminary data.</text>
</comment>
<protein>
    <submittedName>
        <fullName evidence="2">Uncharacterized protein</fullName>
    </submittedName>
</protein>
<gene>
    <name evidence="2" type="ORF">Tci_928617</name>
</gene>
<feature type="non-terminal residue" evidence="2">
    <location>
        <position position="1"/>
    </location>
</feature>
<proteinExistence type="predicted"/>
<reference evidence="2" key="1">
    <citation type="journal article" date="2019" name="Sci. Rep.">
        <title>Draft genome of Tanacetum cinerariifolium, the natural source of mosquito coil.</title>
        <authorList>
            <person name="Yamashiro T."/>
            <person name="Shiraishi A."/>
            <person name="Satake H."/>
            <person name="Nakayama K."/>
        </authorList>
    </citation>
    <scope>NUCLEOTIDE SEQUENCE</scope>
</reference>
<feature type="region of interest" description="Disordered" evidence="1">
    <location>
        <begin position="1"/>
        <end position="35"/>
    </location>
</feature>
<sequence length="50" mass="4855">GGDGHADGAVHLARRSSAEGGDSETSGDGSGVDMARSLSTFAFGGRDMAA</sequence>
<organism evidence="2">
    <name type="scientific">Tanacetum cinerariifolium</name>
    <name type="common">Dalmatian daisy</name>
    <name type="synonym">Chrysanthemum cinerariifolium</name>
    <dbReference type="NCBI Taxonomy" id="118510"/>
    <lineage>
        <taxon>Eukaryota</taxon>
        <taxon>Viridiplantae</taxon>
        <taxon>Streptophyta</taxon>
        <taxon>Embryophyta</taxon>
        <taxon>Tracheophyta</taxon>
        <taxon>Spermatophyta</taxon>
        <taxon>Magnoliopsida</taxon>
        <taxon>eudicotyledons</taxon>
        <taxon>Gunneridae</taxon>
        <taxon>Pentapetalae</taxon>
        <taxon>asterids</taxon>
        <taxon>campanulids</taxon>
        <taxon>Asterales</taxon>
        <taxon>Asteraceae</taxon>
        <taxon>Asteroideae</taxon>
        <taxon>Anthemideae</taxon>
        <taxon>Anthemidinae</taxon>
        <taxon>Tanacetum</taxon>
    </lineage>
</organism>